<dbReference type="UniPathway" id="UPA00028">
    <property type="reaction ID" value="UER00004"/>
</dbReference>
<dbReference type="SUPFAM" id="SSF48179">
    <property type="entry name" value="6-phosphogluconate dehydrogenase C-terminal domain-like"/>
    <property type="match status" value="1"/>
</dbReference>
<dbReference type="SUPFAM" id="SSF51735">
    <property type="entry name" value="NAD(P)-binding Rossmann-fold domains"/>
    <property type="match status" value="1"/>
</dbReference>
<gene>
    <name evidence="13" type="primary">panE</name>
    <name evidence="13" type="ORF">ASD8599_01043</name>
</gene>
<dbReference type="InterPro" id="IPR013332">
    <property type="entry name" value="KPR_N"/>
</dbReference>
<comment type="catalytic activity">
    <reaction evidence="9 10">
        <text>(R)-pantoate + NADP(+) = 2-dehydropantoate + NADPH + H(+)</text>
        <dbReference type="Rhea" id="RHEA:16233"/>
        <dbReference type="ChEBI" id="CHEBI:11561"/>
        <dbReference type="ChEBI" id="CHEBI:15378"/>
        <dbReference type="ChEBI" id="CHEBI:15980"/>
        <dbReference type="ChEBI" id="CHEBI:57783"/>
        <dbReference type="ChEBI" id="CHEBI:58349"/>
        <dbReference type="EC" id="1.1.1.169"/>
    </reaction>
</comment>
<sequence length="328" mass="34811">MKIVVAGAGSIGCFVGGALVQAGHKVAFLARPRIAEAVANSGLTLTDFAGLNTTLRDLDFQTDPSVLEDADIILVTVKSAATESMAQLIAQHAPKAAVFSLQNGVTNVAALRKHLPRQKVFATMVPFNVVPAGKATFHRGTSGDILVQSGADHALSSAHLVWQSVDNIEAVQWGKLLINLGNAINALSDLPLLNMLHMRAWRRLMADQMAEALRVLKAHGIAPAKTTAAPVKLLPHILRLPSPLFRKIAAQMLTIDPKARSSMWDDLTQRRKTEVDALQGLIVEMGQHAGIATPINAALHALIKDAEAEGAGPPGLLAQSIRARIASP</sequence>
<evidence type="ECO:0000256" key="8">
    <source>
        <dbReference type="ARBA" id="ARBA00032024"/>
    </source>
</evidence>
<feature type="domain" description="Ketopantoate reductase N-terminal" evidence="11">
    <location>
        <begin position="3"/>
        <end position="148"/>
    </location>
</feature>
<dbReference type="NCBIfam" id="NF006083">
    <property type="entry name" value="PRK08229.1"/>
    <property type="match status" value="1"/>
</dbReference>
<comment type="similarity">
    <text evidence="2 10">Belongs to the ketopantoate reductase family.</text>
</comment>
<keyword evidence="6 10" id="KW-0521">NADP</keyword>
<dbReference type="GO" id="GO:0008677">
    <property type="term" value="F:2-dehydropantoate 2-reductase activity"/>
    <property type="evidence" value="ECO:0007669"/>
    <property type="project" value="UniProtKB-EC"/>
</dbReference>
<evidence type="ECO:0000256" key="4">
    <source>
        <dbReference type="ARBA" id="ARBA00019465"/>
    </source>
</evidence>
<dbReference type="InterPro" id="IPR050838">
    <property type="entry name" value="Ketopantoate_reductase"/>
</dbReference>
<dbReference type="InterPro" id="IPR013752">
    <property type="entry name" value="KPA_reductase"/>
</dbReference>
<dbReference type="NCBIfam" id="TIGR00745">
    <property type="entry name" value="apbA_panE"/>
    <property type="match status" value="1"/>
</dbReference>
<comment type="function">
    <text evidence="10">Catalyzes the NADPH-dependent reduction of ketopantoate into pantoic acid.</text>
</comment>
<keyword evidence="5 10" id="KW-0566">Pantothenate biosynthesis</keyword>
<evidence type="ECO:0000256" key="1">
    <source>
        <dbReference type="ARBA" id="ARBA00004994"/>
    </source>
</evidence>
<dbReference type="Pfam" id="PF08546">
    <property type="entry name" value="ApbA_C"/>
    <property type="match status" value="1"/>
</dbReference>
<name>A0A2R8BB65_9RHOB</name>
<comment type="pathway">
    <text evidence="1 10">Cofactor biosynthesis; (R)-pantothenate biosynthesis; (R)-pantoate from 3-methyl-2-oxobutanoate: step 2/2.</text>
</comment>
<dbReference type="RefSeq" id="WP_108827537.1">
    <property type="nucleotide sequence ID" value="NZ_OMOR01000001.1"/>
</dbReference>
<evidence type="ECO:0000259" key="12">
    <source>
        <dbReference type="Pfam" id="PF08546"/>
    </source>
</evidence>
<dbReference type="GO" id="GO:0050661">
    <property type="term" value="F:NADP binding"/>
    <property type="evidence" value="ECO:0007669"/>
    <property type="project" value="TreeGrafter"/>
</dbReference>
<evidence type="ECO:0000256" key="3">
    <source>
        <dbReference type="ARBA" id="ARBA00013014"/>
    </source>
</evidence>
<dbReference type="InterPro" id="IPR003710">
    <property type="entry name" value="ApbA"/>
</dbReference>
<dbReference type="Proteomes" id="UP000244880">
    <property type="component" value="Unassembled WGS sequence"/>
</dbReference>
<dbReference type="EMBL" id="OMOR01000001">
    <property type="protein sequence ID" value="SPH20308.1"/>
    <property type="molecule type" value="Genomic_DNA"/>
</dbReference>
<evidence type="ECO:0000313" key="14">
    <source>
        <dbReference type="Proteomes" id="UP000244880"/>
    </source>
</evidence>
<organism evidence="13 14">
    <name type="scientific">Ascidiaceihabitans donghaensis</name>
    <dbReference type="NCBI Taxonomy" id="1510460"/>
    <lineage>
        <taxon>Bacteria</taxon>
        <taxon>Pseudomonadati</taxon>
        <taxon>Pseudomonadota</taxon>
        <taxon>Alphaproteobacteria</taxon>
        <taxon>Rhodobacterales</taxon>
        <taxon>Paracoccaceae</taxon>
        <taxon>Ascidiaceihabitans</taxon>
    </lineage>
</organism>
<dbReference type="InterPro" id="IPR013328">
    <property type="entry name" value="6PGD_dom2"/>
</dbReference>
<dbReference type="PANTHER" id="PTHR43765">
    <property type="entry name" value="2-DEHYDROPANTOATE 2-REDUCTASE-RELATED"/>
    <property type="match status" value="1"/>
</dbReference>
<evidence type="ECO:0000313" key="13">
    <source>
        <dbReference type="EMBL" id="SPH20308.1"/>
    </source>
</evidence>
<protein>
    <recommendedName>
        <fullName evidence="4 10">2-dehydropantoate 2-reductase</fullName>
        <ecNumber evidence="3 10">1.1.1.169</ecNumber>
    </recommendedName>
    <alternativeName>
        <fullName evidence="8 10">Ketopantoate reductase</fullName>
    </alternativeName>
</protein>
<dbReference type="Gene3D" id="3.40.50.720">
    <property type="entry name" value="NAD(P)-binding Rossmann-like Domain"/>
    <property type="match status" value="1"/>
</dbReference>
<dbReference type="Gene3D" id="1.10.1040.10">
    <property type="entry name" value="N-(1-d-carboxylethyl)-l-norvaline Dehydrogenase, domain 2"/>
    <property type="match status" value="1"/>
</dbReference>
<evidence type="ECO:0000256" key="2">
    <source>
        <dbReference type="ARBA" id="ARBA00007870"/>
    </source>
</evidence>
<dbReference type="OrthoDB" id="9796561at2"/>
<evidence type="ECO:0000256" key="10">
    <source>
        <dbReference type="RuleBase" id="RU362068"/>
    </source>
</evidence>
<evidence type="ECO:0000256" key="6">
    <source>
        <dbReference type="ARBA" id="ARBA00022857"/>
    </source>
</evidence>
<keyword evidence="7 10" id="KW-0560">Oxidoreductase</keyword>
<dbReference type="InterPro" id="IPR008927">
    <property type="entry name" value="6-PGluconate_DH-like_C_sf"/>
</dbReference>
<evidence type="ECO:0000256" key="7">
    <source>
        <dbReference type="ARBA" id="ARBA00023002"/>
    </source>
</evidence>
<evidence type="ECO:0000256" key="5">
    <source>
        <dbReference type="ARBA" id="ARBA00022655"/>
    </source>
</evidence>
<dbReference type="AlphaFoldDB" id="A0A2R8BB65"/>
<reference evidence="13 14" key="1">
    <citation type="submission" date="2018-03" db="EMBL/GenBank/DDBJ databases">
        <authorList>
            <person name="Keele B.F."/>
        </authorList>
    </citation>
    <scope>NUCLEOTIDE SEQUENCE [LARGE SCALE GENOMIC DNA]</scope>
    <source>
        <strain evidence="13 14">CECT 8599</strain>
    </source>
</reference>
<dbReference type="InterPro" id="IPR036291">
    <property type="entry name" value="NAD(P)-bd_dom_sf"/>
</dbReference>
<proteinExistence type="inferred from homology"/>
<keyword evidence="14" id="KW-1185">Reference proteome</keyword>
<evidence type="ECO:0000259" key="11">
    <source>
        <dbReference type="Pfam" id="PF02558"/>
    </source>
</evidence>
<dbReference type="GO" id="GO:0005737">
    <property type="term" value="C:cytoplasm"/>
    <property type="evidence" value="ECO:0007669"/>
    <property type="project" value="TreeGrafter"/>
</dbReference>
<evidence type="ECO:0000256" key="9">
    <source>
        <dbReference type="ARBA" id="ARBA00048793"/>
    </source>
</evidence>
<dbReference type="PANTHER" id="PTHR43765:SF2">
    <property type="entry name" value="2-DEHYDROPANTOATE 2-REDUCTASE"/>
    <property type="match status" value="1"/>
</dbReference>
<dbReference type="Pfam" id="PF02558">
    <property type="entry name" value="ApbA"/>
    <property type="match status" value="1"/>
</dbReference>
<feature type="domain" description="Ketopantoate reductase C-terminal" evidence="12">
    <location>
        <begin position="167"/>
        <end position="306"/>
    </location>
</feature>
<dbReference type="EC" id="1.1.1.169" evidence="3 10"/>
<accession>A0A2R8BB65</accession>
<dbReference type="GO" id="GO:0015940">
    <property type="term" value="P:pantothenate biosynthetic process"/>
    <property type="evidence" value="ECO:0007669"/>
    <property type="project" value="UniProtKB-UniPathway"/>
</dbReference>